<dbReference type="InterPro" id="IPR011990">
    <property type="entry name" value="TPR-like_helical_dom_sf"/>
</dbReference>
<dbReference type="AlphaFoldDB" id="A0A243RMI1"/>
<feature type="region of interest" description="Disordered" evidence="1">
    <location>
        <begin position="97"/>
        <end position="124"/>
    </location>
</feature>
<organism evidence="2 3">
    <name type="scientific">Streptosporangium minutum</name>
    <dbReference type="NCBI Taxonomy" id="569862"/>
    <lineage>
        <taxon>Bacteria</taxon>
        <taxon>Bacillati</taxon>
        <taxon>Actinomycetota</taxon>
        <taxon>Actinomycetes</taxon>
        <taxon>Streptosporangiales</taxon>
        <taxon>Streptosporangiaceae</taxon>
        <taxon>Streptosporangium</taxon>
    </lineage>
</organism>
<evidence type="ECO:0000313" key="3">
    <source>
        <dbReference type="Proteomes" id="UP000194761"/>
    </source>
</evidence>
<comment type="caution">
    <text evidence="2">The sequence shown here is derived from an EMBL/GenBank/DDBJ whole genome shotgun (WGS) entry which is preliminary data.</text>
</comment>
<keyword evidence="3" id="KW-1185">Reference proteome</keyword>
<dbReference type="EMBL" id="NGFP01000064">
    <property type="protein sequence ID" value="OUC96149.1"/>
    <property type="molecule type" value="Genomic_DNA"/>
</dbReference>
<dbReference type="Proteomes" id="UP000194761">
    <property type="component" value="Unassembled WGS sequence"/>
</dbReference>
<gene>
    <name evidence="2" type="ORF">CA984_16040</name>
</gene>
<sequence>MERNPWWRGNLPAGTSGFTSPESGIRERLRLLAATSPATAAGAGGGVGTSRIAVKAAEERRDSCPDGAWLVQLSGERGGDLLAPTVAAVPGVREHPARTRTGASPVGALQETEPGIEPVRGCLHSPGGATAGEPLALVAAAMAATWRGAFTEAVSVLEEVQRLCDARGERWTRACGDYVLSIAQLGLGRVAEATVSARRSLDVKWRFRDATGVALAADQLAVIAAVQGDGYRTARLQGGGARLRAVFGLREFGSEGMSEPRTVAERTARQLLGDDGYDAAFAEGHDDDPDSTMAYALG</sequence>
<proteinExistence type="predicted"/>
<evidence type="ECO:0000256" key="1">
    <source>
        <dbReference type="SAM" id="MobiDB-lite"/>
    </source>
</evidence>
<protein>
    <submittedName>
        <fullName evidence="2">Uncharacterized protein</fullName>
    </submittedName>
</protein>
<name>A0A243RMI1_9ACTN</name>
<feature type="region of interest" description="Disordered" evidence="1">
    <location>
        <begin position="1"/>
        <end position="21"/>
    </location>
</feature>
<dbReference type="RefSeq" id="WP_086572900.1">
    <property type="nucleotide sequence ID" value="NZ_NGFP01000064.1"/>
</dbReference>
<accession>A0A243RMI1</accession>
<reference evidence="2 3" key="1">
    <citation type="submission" date="2017-05" db="EMBL/GenBank/DDBJ databases">
        <title>Biotechnological potential of actinobacteria isolated from South African environments.</title>
        <authorList>
            <person name="Le Roes-Hill M."/>
            <person name="Prins A."/>
            <person name="Durrell K.A."/>
        </authorList>
    </citation>
    <scope>NUCLEOTIDE SEQUENCE [LARGE SCALE GENOMIC DNA]</scope>
    <source>
        <strain evidence="2">M26</strain>
    </source>
</reference>
<evidence type="ECO:0000313" key="2">
    <source>
        <dbReference type="EMBL" id="OUC96149.1"/>
    </source>
</evidence>
<dbReference type="SUPFAM" id="SSF48452">
    <property type="entry name" value="TPR-like"/>
    <property type="match status" value="1"/>
</dbReference>